<evidence type="ECO:0000256" key="2">
    <source>
        <dbReference type="ARBA" id="ARBA00011738"/>
    </source>
</evidence>
<dbReference type="SUPFAM" id="SSF53223">
    <property type="entry name" value="Aminoacid dehydrogenase-like, N-terminal domain"/>
    <property type="match status" value="1"/>
</dbReference>
<dbReference type="GO" id="GO:0005829">
    <property type="term" value="C:cytosol"/>
    <property type="evidence" value="ECO:0007669"/>
    <property type="project" value="TreeGrafter"/>
</dbReference>
<evidence type="ECO:0000313" key="12">
    <source>
        <dbReference type="WBParaSite" id="Hba_07164"/>
    </source>
</evidence>
<dbReference type="EC" id="3.5.4.9" evidence="3"/>
<dbReference type="InterPro" id="IPR020630">
    <property type="entry name" value="THF_DH/CycHdrlase_cat_dom"/>
</dbReference>
<evidence type="ECO:0000256" key="4">
    <source>
        <dbReference type="ARBA" id="ARBA00022563"/>
    </source>
</evidence>
<dbReference type="GO" id="GO:0004488">
    <property type="term" value="F:methylenetetrahydrofolate dehydrogenase (NADP+) activity"/>
    <property type="evidence" value="ECO:0007669"/>
    <property type="project" value="InterPro"/>
</dbReference>
<protein>
    <recommendedName>
        <fullName evidence="3">methenyltetrahydrofolate cyclohydrolase</fullName>
        <ecNumber evidence="3">3.5.4.9</ecNumber>
    </recommendedName>
</protein>
<dbReference type="FunFam" id="3.40.50.10860:FF:000005">
    <property type="entry name" value="C-1-tetrahydrofolate synthase, cytoplasmic, putative"/>
    <property type="match status" value="1"/>
</dbReference>
<keyword evidence="8" id="KW-0511">Multifunctional enzyme</keyword>
<keyword evidence="7" id="KW-0560">Oxidoreductase</keyword>
<dbReference type="GO" id="GO:0004477">
    <property type="term" value="F:methenyltetrahydrofolate cyclohydrolase activity"/>
    <property type="evidence" value="ECO:0007669"/>
    <property type="project" value="UniProtKB-EC"/>
</dbReference>
<dbReference type="GO" id="GO:0035999">
    <property type="term" value="P:tetrahydrofolate interconversion"/>
    <property type="evidence" value="ECO:0007669"/>
    <property type="project" value="TreeGrafter"/>
</dbReference>
<dbReference type="PANTHER" id="PTHR48099:SF5">
    <property type="entry name" value="C-1-TETRAHYDROFOLATE SYNTHASE, CYTOPLASMIC"/>
    <property type="match status" value="1"/>
</dbReference>
<proteinExistence type="predicted"/>
<comment type="pathway">
    <text evidence="1">One-carbon metabolism; tetrahydrofolate interconversion.</text>
</comment>
<feature type="domain" description="Tetrahydrofolate dehydrogenase/cyclohydrolase catalytic" evidence="10">
    <location>
        <begin position="6"/>
        <end position="128"/>
    </location>
</feature>
<evidence type="ECO:0000256" key="6">
    <source>
        <dbReference type="ARBA" id="ARBA00022857"/>
    </source>
</evidence>
<accession>A0A1I7WPU1</accession>
<comment type="catalytic activity">
    <reaction evidence="9">
        <text>(6R)-5,10-methenyltetrahydrofolate + H2O = (6R)-10-formyltetrahydrofolate + H(+)</text>
        <dbReference type="Rhea" id="RHEA:23700"/>
        <dbReference type="ChEBI" id="CHEBI:15377"/>
        <dbReference type="ChEBI" id="CHEBI:15378"/>
        <dbReference type="ChEBI" id="CHEBI:57455"/>
        <dbReference type="ChEBI" id="CHEBI:195366"/>
        <dbReference type="EC" id="3.5.4.9"/>
    </reaction>
</comment>
<organism evidence="11 12">
    <name type="scientific">Heterorhabditis bacteriophora</name>
    <name type="common">Entomopathogenic nematode worm</name>
    <dbReference type="NCBI Taxonomy" id="37862"/>
    <lineage>
        <taxon>Eukaryota</taxon>
        <taxon>Metazoa</taxon>
        <taxon>Ecdysozoa</taxon>
        <taxon>Nematoda</taxon>
        <taxon>Chromadorea</taxon>
        <taxon>Rhabditida</taxon>
        <taxon>Rhabditina</taxon>
        <taxon>Rhabditomorpha</taxon>
        <taxon>Strongyloidea</taxon>
        <taxon>Heterorhabditidae</taxon>
        <taxon>Heterorhabditis</taxon>
    </lineage>
</organism>
<dbReference type="Proteomes" id="UP000095283">
    <property type="component" value="Unplaced"/>
</dbReference>
<dbReference type="WBParaSite" id="Hba_07164">
    <property type="protein sequence ID" value="Hba_07164"/>
    <property type="gene ID" value="Hba_07164"/>
</dbReference>
<evidence type="ECO:0000256" key="5">
    <source>
        <dbReference type="ARBA" id="ARBA00022801"/>
    </source>
</evidence>
<dbReference type="InterPro" id="IPR000672">
    <property type="entry name" value="THF_DH/CycHdrlase"/>
</dbReference>
<evidence type="ECO:0000256" key="3">
    <source>
        <dbReference type="ARBA" id="ARBA00012776"/>
    </source>
</evidence>
<dbReference type="PRINTS" id="PR00085">
    <property type="entry name" value="THFDHDRGNASE"/>
</dbReference>
<sequence>MVAQLISGTEISKKVLSDVGEQLKKTREAHPNFNAVLAIVQAEYLDFFSFKYVIKLNLHSNVYIGIGAEGKLIKLPDTITQSELEREIDKLNNDDNIDGIIVQLPLDCKNKIDADSVIDRINQLKDVDGLTRENAGRLMRGELDRTIFPCTPFGCLYLVQQLKGYFYFAYCLVLQLTSAGKCSADITQVDKVFIVYLYIQVFKSMEDSGENVITVFIRLVPFIVINVKYYACNKHDKISLYISLMCMIKNYSSFQSYTQHVLYSVTYCCITEY</sequence>
<evidence type="ECO:0000256" key="8">
    <source>
        <dbReference type="ARBA" id="ARBA00023268"/>
    </source>
</evidence>
<keyword evidence="6" id="KW-0521">NADP</keyword>
<dbReference type="PANTHER" id="PTHR48099">
    <property type="entry name" value="C-1-TETRAHYDROFOLATE SYNTHASE, CYTOPLASMIC-RELATED"/>
    <property type="match status" value="1"/>
</dbReference>
<evidence type="ECO:0000313" key="11">
    <source>
        <dbReference type="Proteomes" id="UP000095283"/>
    </source>
</evidence>
<keyword evidence="5" id="KW-0378">Hydrolase</keyword>
<dbReference type="Gene3D" id="3.40.50.10860">
    <property type="entry name" value="Leucine Dehydrogenase, chain A, domain 1"/>
    <property type="match status" value="1"/>
</dbReference>
<keyword evidence="11" id="KW-1185">Reference proteome</keyword>
<dbReference type="InterPro" id="IPR046346">
    <property type="entry name" value="Aminoacid_DH-like_N_sf"/>
</dbReference>
<dbReference type="AlphaFoldDB" id="A0A1I7WPU1"/>
<reference evidence="12" key="1">
    <citation type="submission" date="2016-11" db="UniProtKB">
        <authorList>
            <consortium name="WormBaseParasite"/>
        </authorList>
    </citation>
    <scope>IDENTIFICATION</scope>
</reference>
<keyword evidence="4" id="KW-0554">One-carbon metabolism</keyword>
<evidence type="ECO:0000256" key="9">
    <source>
        <dbReference type="ARBA" id="ARBA00036357"/>
    </source>
</evidence>
<evidence type="ECO:0000256" key="7">
    <source>
        <dbReference type="ARBA" id="ARBA00023002"/>
    </source>
</evidence>
<evidence type="ECO:0000259" key="10">
    <source>
        <dbReference type="Pfam" id="PF00763"/>
    </source>
</evidence>
<evidence type="ECO:0000256" key="1">
    <source>
        <dbReference type="ARBA" id="ARBA00004777"/>
    </source>
</evidence>
<name>A0A1I7WPU1_HETBA</name>
<comment type="subunit">
    <text evidence="2">Homodimer.</text>
</comment>
<dbReference type="Pfam" id="PF00763">
    <property type="entry name" value="THF_DHG_CYH"/>
    <property type="match status" value="1"/>
</dbReference>